<feature type="compositionally biased region" description="Polar residues" evidence="11">
    <location>
        <begin position="593"/>
        <end position="618"/>
    </location>
</feature>
<dbReference type="STRING" id="482461.SAMN05216244_2118"/>
<organism evidence="13 14">
    <name type="scientific">Sediminibacillus halophilus</name>
    <dbReference type="NCBI Taxonomy" id="482461"/>
    <lineage>
        <taxon>Bacteria</taxon>
        <taxon>Bacillati</taxon>
        <taxon>Bacillota</taxon>
        <taxon>Bacilli</taxon>
        <taxon>Bacillales</taxon>
        <taxon>Bacillaceae</taxon>
        <taxon>Sediminibacillus</taxon>
    </lineage>
</organism>
<evidence type="ECO:0000313" key="14">
    <source>
        <dbReference type="Proteomes" id="UP000182347"/>
    </source>
</evidence>
<feature type="compositionally biased region" description="Gly residues" evidence="11">
    <location>
        <begin position="648"/>
        <end position="658"/>
    </location>
</feature>
<comment type="similarity">
    <text evidence="2">Belongs to the EsaA family.</text>
</comment>
<feature type="compositionally biased region" description="Acidic residues" evidence="11">
    <location>
        <begin position="668"/>
        <end position="686"/>
    </location>
</feature>
<feature type="transmembrane region" description="Helical" evidence="12">
    <location>
        <begin position="1047"/>
        <end position="1072"/>
    </location>
</feature>
<keyword evidence="10" id="KW-0175">Coiled coil</keyword>
<evidence type="ECO:0000313" key="13">
    <source>
        <dbReference type="EMBL" id="SDM26237.1"/>
    </source>
</evidence>
<feature type="region of interest" description="Disordered" evidence="11">
    <location>
        <begin position="592"/>
        <end position="698"/>
    </location>
</feature>
<dbReference type="PANTHER" id="PTHR43077">
    <property type="entry name" value="TRANSPORT PERMEASE YVFS-RELATED"/>
    <property type="match status" value="1"/>
</dbReference>
<keyword evidence="4" id="KW-1003">Cell membrane</keyword>
<feature type="transmembrane region" description="Helical" evidence="12">
    <location>
        <begin position="1006"/>
        <end position="1026"/>
    </location>
</feature>
<proteinExistence type="inferred from homology"/>
<dbReference type="InterPro" id="IPR051328">
    <property type="entry name" value="T7SS_ABC-Transporter"/>
</dbReference>
<keyword evidence="7" id="KW-0843">Virulence</keyword>
<name>A0A1G9RTD3_9BACI</name>
<evidence type="ECO:0000256" key="4">
    <source>
        <dbReference type="ARBA" id="ARBA00022475"/>
    </source>
</evidence>
<comment type="subcellular location">
    <subcellularLocation>
        <location evidence="1">Cell membrane</location>
        <topology evidence="1">Multi-pass membrane protein</topology>
    </subcellularLocation>
</comment>
<protein>
    <recommendedName>
        <fullName evidence="3">Type VII secretion system accessory factor EsaA</fullName>
    </recommendedName>
</protein>
<evidence type="ECO:0000256" key="9">
    <source>
        <dbReference type="ARBA" id="ARBA00046722"/>
    </source>
</evidence>
<dbReference type="EMBL" id="FNHF01000002">
    <property type="protein sequence ID" value="SDM26237.1"/>
    <property type="molecule type" value="Genomic_DNA"/>
</dbReference>
<accession>A0A1G9RTD3</accession>
<evidence type="ECO:0000256" key="5">
    <source>
        <dbReference type="ARBA" id="ARBA00022692"/>
    </source>
</evidence>
<evidence type="ECO:0000256" key="2">
    <source>
        <dbReference type="ARBA" id="ARBA00008338"/>
    </source>
</evidence>
<keyword evidence="5 12" id="KW-0812">Transmembrane</keyword>
<dbReference type="GO" id="GO:0005886">
    <property type="term" value="C:plasma membrane"/>
    <property type="evidence" value="ECO:0007669"/>
    <property type="project" value="UniProtKB-SubCell"/>
</dbReference>
<feature type="transmembrane region" description="Helical" evidence="12">
    <location>
        <begin position="1078"/>
        <end position="1097"/>
    </location>
</feature>
<feature type="transmembrane region" description="Helical" evidence="12">
    <location>
        <begin position="1104"/>
        <end position="1122"/>
    </location>
</feature>
<dbReference type="RefSeq" id="WP_074598761.1">
    <property type="nucleotide sequence ID" value="NZ_FNHF01000002.1"/>
</dbReference>
<reference evidence="14" key="1">
    <citation type="submission" date="2016-10" db="EMBL/GenBank/DDBJ databases">
        <authorList>
            <person name="Varghese N."/>
            <person name="Submissions S."/>
        </authorList>
    </citation>
    <scope>NUCLEOTIDE SEQUENCE [LARGE SCALE GENOMIC DNA]</scope>
    <source>
        <strain evidence="14">CGMCC 1.6199</strain>
    </source>
</reference>
<dbReference type="AlphaFoldDB" id="A0A1G9RTD3"/>
<evidence type="ECO:0000256" key="10">
    <source>
        <dbReference type="SAM" id="Coils"/>
    </source>
</evidence>
<feature type="transmembrane region" description="Helical" evidence="12">
    <location>
        <begin position="1159"/>
        <end position="1180"/>
    </location>
</feature>
<evidence type="ECO:0000256" key="1">
    <source>
        <dbReference type="ARBA" id="ARBA00004651"/>
    </source>
</evidence>
<evidence type="ECO:0000256" key="8">
    <source>
        <dbReference type="ARBA" id="ARBA00023136"/>
    </source>
</evidence>
<feature type="coiled-coil region" evidence="10">
    <location>
        <begin position="811"/>
        <end position="887"/>
    </location>
</feature>
<evidence type="ECO:0000256" key="6">
    <source>
        <dbReference type="ARBA" id="ARBA00022989"/>
    </source>
</evidence>
<keyword evidence="8 12" id="KW-0472">Membrane</keyword>
<gene>
    <name evidence="13" type="ORF">SAMN05216244_2118</name>
</gene>
<evidence type="ECO:0000256" key="11">
    <source>
        <dbReference type="SAM" id="MobiDB-lite"/>
    </source>
</evidence>
<evidence type="ECO:0000256" key="12">
    <source>
        <dbReference type="SAM" id="Phobius"/>
    </source>
</evidence>
<dbReference type="Proteomes" id="UP000182347">
    <property type="component" value="Unassembled WGS sequence"/>
</dbReference>
<dbReference type="InterPro" id="IPR023838">
    <property type="entry name" value="T7SS_EsaA"/>
</dbReference>
<keyword evidence="14" id="KW-1185">Reference proteome</keyword>
<dbReference type="NCBIfam" id="TIGR03929">
    <property type="entry name" value="T7_esaA_Nterm"/>
    <property type="match status" value="1"/>
</dbReference>
<sequence>MKKLDKHWLLFLLLILILGSSLSYLALNRQTAESETKETENTQRMAIALVNEDKGASLSGEALAFGDAFVESINNREDHDWFVVSRGVAESGLERNTYDMMIVIPDDFSEKALSIESENPEQVVLNYKINASDNEQIKTEAEKTASNILNDFNRRIIDVYFASIVGNLQNAQDNIGEIISKQAVYTQTFNTEIHTPLENYTNQFGAIKDNTQISKESFTGFQDLVKDFETQLAENTELDENYRSGMQDVFQLAEKNGSQTLDFSQSINQFDESLNQYDVEQQLDNLKQANININNQFAQQDNSQTEEPPVTTFMLSRQSVPQAPTNNIKLGAAALQRHLKESLAKVEATQLEIESRLNPENENGFTGKVKAQLDGILASAFRKDEELNINKLFENPDQKAKDYISEQIAQLPSLVEDDFGGEGLPPQTVTDIKNVIAVTKKYNEEIDYTDPKNNVGDILSHKMRALKDNLYYYGLTMTDTVEIENVESYDEEELATFELNIPDKVQDKYSVDRLVVEDIDFTQDYQEGKEITLEPNEGTFTVNVKLLLKDKNSQIDIFQPIPWSWKLHYRNTKKEQIEATDTAMIEIPETPLVANTSTENPDSSPEATGEQTEQTNEPTSTNADGTADDTDGSGGTDDGGNNDDSGSGDTGGAEPGGDGSDDPPGGDGSDDEGTPPEEPTDEDPPIEEPPVEKVTITNNRVSHKVMTPLEEADSATQNLINAVDSSIKPYQRLFATYETYFGLNMGAPDLRNKLDDKSLAEWAEEAKDRSLYYLFNEKDIKTLLKDYIVGKIVDDVAAEIQQPWDNLHSRITAYQTQVQQAKQNADKLVERINQTAEEAERLNKNLASTLADVEAWRENSLQLLESNKQLQTNQEEEQTAIMALDQEFQPLITASQSLSEQAQGNLNSAETVYDTFDQIDEQADTIQESGTDLVSQAETLSVDMTNKLLADQEFSENFQGVLANSRVGDRQNEELYEFLSNPVQTSNQGTTRSIGSETTENTFTPYYLVLICFIVVLFTAYVISTINQKRREANAFEAEKTLAGLNAPITLVTAGIGVLEGLVIGVVSGYSMGLTDKALLLLTGIIILLITGMLLLATYLLRQLKMIGMFLLLMVLSLYLFGKNAFGSGVAGIDYLKTYSPLHYVESLLLEVWQDTANYQLSLFIIIGIAVLGALANLFVLHRADNEGDMDDESDAEAG</sequence>
<evidence type="ECO:0000256" key="7">
    <source>
        <dbReference type="ARBA" id="ARBA00023026"/>
    </source>
</evidence>
<evidence type="ECO:0000256" key="3">
    <source>
        <dbReference type="ARBA" id="ARBA00020819"/>
    </source>
</evidence>
<keyword evidence="6 12" id="KW-1133">Transmembrane helix</keyword>
<dbReference type="PANTHER" id="PTHR43077:SF10">
    <property type="entry name" value="TRANSPORT PERMEASE PROTEIN"/>
    <property type="match status" value="1"/>
</dbReference>
<comment type="subunit">
    <text evidence="9">Homodimer. Interacts with EssB.</text>
</comment>
<dbReference type="Gene3D" id="3.40.1710.10">
    <property type="entry name" value="abc type-2 transporter like domain"/>
    <property type="match status" value="1"/>
</dbReference>